<keyword evidence="4" id="KW-0808">Transferase</keyword>
<dbReference type="PANTHER" id="PTHR22972">
    <property type="entry name" value="SERINE/THREONINE PROTEIN KINASE"/>
    <property type="match status" value="1"/>
</dbReference>
<evidence type="ECO:0000313" key="5">
    <source>
        <dbReference type="Proteomes" id="UP000289886"/>
    </source>
</evidence>
<feature type="compositionally biased region" description="Low complexity" evidence="2">
    <location>
        <begin position="1441"/>
        <end position="1454"/>
    </location>
</feature>
<feature type="compositionally biased region" description="Basic residues" evidence="2">
    <location>
        <begin position="538"/>
        <end position="547"/>
    </location>
</feature>
<feature type="compositionally biased region" description="Polar residues" evidence="2">
    <location>
        <begin position="1371"/>
        <end position="1403"/>
    </location>
</feature>
<dbReference type="EMBL" id="SCEB01001225">
    <property type="protein sequence ID" value="RXM97168.1"/>
    <property type="molecule type" value="Genomic_DNA"/>
</dbReference>
<name>A0A662YNM9_ACIRT</name>
<dbReference type="InterPro" id="IPR051511">
    <property type="entry name" value="MitoQC_Scaffold_Kinases"/>
</dbReference>
<dbReference type="PANTHER" id="PTHR22972:SF3">
    <property type="entry name" value="INACTIVE TYROSINE-PROTEIN KINASE PRAG1"/>
    <property type="match status" value="1"/>
</dbReference>
<feature type="compositionally biased region" description="Polar residues" evidence="2">
    <location>
        <begin position="315"/>
        <end position="342"/>
    </location>
</feature>
<feature type="domain" description="Protein kinase" evidence="3">
    <location>
        <begin position="1518"/>
        <end position="1829"/>
    </location>
</feature>
<dbReference type="InterPro" id="IPR000719">
    <property type="entry name" value="Prot_kinase_dom"/>
</dbReference>
<dbReference type="Pfam" id="PF00069">
    <property type="entry name" value="Pkinase"/>
    <property type="match status" value="1"/>
</dbReference>
<evidence type="ECO:0000256" key="1">
    <source>
        <dbReference type="ARBA" id="ARBA00038349"/>
    </source>
</evidence>
<feature type="compositionally biased region" description="Polar residues" evidence="2">
    <location>
        <begin position="1304"/>
        <end position="1332"/>
    </location>
</feature>
<comment type="similarity">
    <text evidence="1">Belongs to the protein kinase superfamily.</text>
</comment>
<feature type="compositionally biased region" description="Polar residues" evidence="2">
    <location>
        <begin position="1016"/>
        <end position="1043"/>
    </location>
</feature>
<feature type="region of interest" description="Disordered" evidence="2">
    <location>
        <begin position="235"/>
        <end position="267"/>
    </location>
</feature>
<dbReference type="SMART" id="SM00220">
    <property type="entry name" value="S_TKc"/>
    <property type="match status" value="1"/>
</dbReference>
<feature type="region of interest" description="Disordered" evidence="2">
    <location>
        <begin position="1290"/>
        <end position="1454"/>
    </location>
</feature>
<dbReference type="PROSITE" id="PS50011">
    <property type="entry name" value="PROTEIN_KINASE_DOM"/>
    <property type="match status" value="1"/>
</dbReference>
<protein>
    <submittedName>
        <fullName evidence="4">Tyrosine-protein kinase SgK223</fullName>
    </submittedName>
</protein>
<accession>A0A662YNM9</accession>
<organism evidence="4 5">
    <name type="scientific">Acipenser ruthenus</name>
    <name type="common">Sterlet sturgeon</name>
    <dbReference type="NCBI Taxonomy" id="7906"/>
    <lineage>
        <taxon>Eukaryota</taxon>
        <taxon>Metazoa</taxon>
        <taxon>Chordata</taxon>
        <taxon>Craniata</taxon>
        <taxon>Vertebrata</taxon>
        <taxon>Euteleostomi</taxon>
        <taxon>Actinopterygii</taxon>
        <taxon>Chondrostei</taxon>
        <taxon>Acipenseriformes</taxon>
        <taxon>Acipenseridae</taxon>
        <taxon>Acipenser</taxon>
    </lineage>
</organism>
<dbReference type="GO" id="GO:0004672">
    <property type="term" value="F:protein kinase activity"/>
    <property type="evidence" value="ECO:0007669"/>
    <property type="project" value="InterPro"/>
</dbReference>
<dbReference type="SUPFAM" id="SSF56112">
    <property type="entry name" value="Protein kinase-like (PK-like)"/>
    <property type="match status" value="1"/>
</dbReference>
<feature type="region of interest" description="Disordered" evidence="2">
    <location>
        <begin position="519"/>
        <end position="547"/>
    </location>
</feature>
<feature type="compositionally biased region" description="Polar residues" evidence="2">
    <location>
        <begin position="1104"/>
        <end position="1113"/>
    </location>
</feature>
<dbReference type="PROSITE" id="PS00109">
    <property type="entry name" value="PROTEIN_KINASE_TYR"/>
    <property type="match status" value="1"/>
</dbReference>
<feature type="region of interest" description="Disordered" evidence="2">
    <location>
        <begin position="1016"/>
        <end position="1117"/>
    </location>
</feature>
<feature type="region of interest" description="Disordered" evidence="2">
    <location>
        <begin position="315"/>
        <end position="416"/>
    </location>
</feature>
<feature type="region of interest" description="Disordered" evidence="2">
    <location>
        <begin position="1593"/>
        <end position="1621"/>
    </location>
</feature>
<dbReference type="InterPro" id="IPR011009">
    <property type="entry name" value="Kinase-like_dom_sf"/>
</dbReference>
<sequence>MMQVLDLSKLYIDNNNTNKSLKDVIYQKATGDALGYPKGYSPGALPPLDHKGEALGHPLIISNIFMSQEEGRGPQTFKENGTTPCKGFRQELTRSVNSTYFNGDLRGNSSVETPDVRTLSSGSCDSHRETSSCCSTGHSWDQPGLQNSLESHGCSDRRGLSLVSEAASLSDSCSCQSSSDCLNCSQELEYLSHQRCETAKPCKTYTKEIGRPQKLGPFLNQPLEQLSVQVPREPIYAESTKKKKRTTNEIPRSPDQDQIPNLFHKKPDGFDNAVNLIDCSSGDSSQRAKITVMAAHTEEDNRTFYLSSPDSAVSTQWQHVSPNSTQEPSFPWPQSNSQSSEAGLTDKSGALVQPRTNTQPSPAIPPKQSRGSCSPKLGLPTLSEGGKEENEPSFQAEVHRSSFPFQSQNRNSGDMPVSAAEKRHKYYNTCWSRECKIVEEEEGGEETAHQQSRAADIVNGAVVSGLDSKLENAAAVSFSKEYNNPGTAYNSASHHHAGRASEQDKYNTNMLSKAASFTSEFAEETSETNDLAPPPPPPKKHHRSSHRVQRPFEVAANNSVPSQSVKEVWNKTYTVQTEDDYAITSASYSKPTIAVKPTMMNSDVSDMWTDGNVNATDVQQVGVTITAAALSVQSVKEVWNKTYTVQTEDDYAITSASYSKPTIAVKPTMMNSDVSDMWTDGNVNATDVQQHNQKSPTEKQNMMQVLDLSKLYIDNNNTNKSLKDVIYQKATGDALGYPKGYSPGALPPLDHKGEALGHPLIISNIFMSQEEGRGPQTFKENGTTPCKGFRQELTRSVNSTYFNGDLRGNSSVETPDVRTLSSGSCDSHRETSSCCSTGHSWDQPGLQNSLESHGCSDRRGLSLVSEAASLSDSCSCQSSSDCLNCSQELEYLSHQRCETAKPCKTYTKEIGRPQKLGPFLNQPLEQLSVQVPREPIYAESTKKKKRTTNEIPRSPDQDQIPNLFHKKPDGFDNAVNLIDCSSGDSSQRAKITVMAAHTEEDNRTFYLSSPDSAVSTQWQHVSPNSTQEPSFPWPQSNSQSSEAGLTDKSGALVQPRTNTQPSPAIPPKQSRGSCSPKLGLPTLSEGGKEENEPSFQAEVHRSSFPFQSQNRNSGDMPVSAAEKRHKYYNTCWSRECKIVEEEEGGEETAHQQSRAADIVNGAVVSGLDSKLENAAAVSFSKEYNNPGTAYNSASHHHAGRASEQDKYNTNMLSKAASFTSEFAEETSETNDLAPPPPPPKKHHRESSKWSQSSSDLEKASHGSAESLTQSLKGLNTSFATASTDSLHSESRMFHNGSHEGALSPSPSHFSKNRLTSSPVSPQSDNSTISYGNSLLPPPLPQKKMVNRAVSAPDQSGGRSATHPRSSPHLIFSNSEGNVYGQDRSQFSSPSSPVDQRHLYSSNESLERCHPPLGQQLRSRTMEEVAGRNKSRLGLRNKSGASFSSSPQLSVPSSGSNIQLHTLLSNIDNREGVYAKLSSLYTESLRRLALKCEDHFTRDQKNPLRFDESNWSLFKLTCNKPCCDAGDSVYYSASCAKDTKNTYAVKICKNQNPDSKQGHLYGLAVQQDLPPHFNLQQDCGHFIACVPQSMLPPDEAAGTASSSQHGAAASTGRDTALPNHNEQERVVVITRDVAYQSTADFVKEWATFHGVQPEVYERRVCFLLLQLCNGLEHLKEHGVIHRDLCLENLLLVHNSKHSPSDIKDQRHLPRLVISSFAKAKQRAGTGVASDPKLKKDQARLAPEIVSASQYKKFDEFQTGILIYELLHQPNPFEVSPKLKEQEYYCEELPKIPDVSIYSAGLQQLACLLLEPDPIKRIHIQEAKRILQSLLWGPRKDLIEQQWDHQQGGPVEGLHNWLNLKRALLMMKFAERSLEPEQSTELEDWLCCQYFASANPISLCHTAELLHFCE</sequence>
<keyword evidence="5" id="KW-1185">Reference proteome</keyword>
<evidence type="ECO:0000259" key="3">
    <source>
        <dbReference type="PROSITE" id="PS50011"/>
    </source>
</evidence>
<dbReference type="Gene3D" id="1.10.510.10">
    <property type="entry name" value="Transferase(Phosphotransferase) domain 1"/>
    <property type="match status" value="1"/>
</dbReference>
<feature type="compositionally biased region" description="Polar residues" evidence="2">
    <location>
        <begin position="1352"/>
        <end position="1364"/>
    </location>
</feature>
<feature type="region of interest" description="Disordered" evidence="2">
    <location>
        <begin position="937"/>
        <end position="968"/>
    </location>
</feature>
<feature type="compositionally biased region" description="Polar residues" evidence="2">
    <location>
        <begin position="403"/>
        <end position="412"/>
    </location>
</feature>
<dbReference type="GO" id="GO:0005524">
    <property type="term" value="F:ATP binding"/>
    <property type="evidence" value="ECO:0007669"/>
    <property type="project" value="InterPro"/>
</dbReference>
<keyword evidence="4" id="KW-0418">Kinase</keyword>
<proteinExistence type="inferred from homology"/>
<gene>
    <name evidence="4" type="ORF">EOD39_14767</name>
</gene>
<comment type="caution">
    <text evidence="4">The sequence shown here is derived from an EMBL/GenBank/DDBJ whole genome shotgun (WGS) entry which is preliminary data.</text>
</comment>
<reference evidence="4 5" key="1">
    <citation type="submission" date="2019-01" db="EMBL/GenBank/DDBJ databases">
        <title>Draft Genome and Complete Hox-Cluster Characterization of the Sterlet Sturgeon (Acipenser ruthenus).</title>
        <authorList>
            <person name="Wei Q."/>
        </authorList>
    </citation>
    <scope>NUCLEOTIDE SEQUENCE [LARGE SCALE GENOMIC DNA]</scope>
    <source>
        <strain evidence="4">WHYD16114868_AA</strain>
        <tissue evidence="4">Blood</tissue>
    </source>
</reference>
<evidence type="ECO:0000256" key="2">
    <source>
        <dbReference type="SAM" id="MobiDB-lite"/>
    </source>
</evidence>
<dbReference type="InterPro" id="IPR008266">
    <property type="entry name" value="Tyr_kinase_AS"/>
</dbReference>
<evidence type="ECO:0000313" key="4">
    <source>
        <dbReference type="EMBL" id="RXM97168.1"/>
    </source>
</evidence>
<dbReference type="Proteomes" id="UP000289886">
    <property type="component" value="Unassembled WGS sequence"/>
</dbReference>
<feature type="region of interest" description="Disordered" evidence="2">
    <location>
        <begin position="1219"/>
        <end position="1266"/>
    </location>
</feature>